<proteinExistence type="predicted"/>
<protein>
    <submittedName>
        <fullName evidence="2">Uncharacterized protein</fullName>
    </submittedName>
</protein>
<dbReference type="EMBL" id="WJXA01000001">
    <property type="protein sequence ID" value="KAF7153668.1"/>
    <property type="molecule type" value="Genomic_DNA"/>
</dbReference>
<comment type="caution">
    <text evidence="2">The sequence shown here is derived from an EMBL/GenBank/DDBJ whole genome shotgun (WGS) entry which is preliminary data.</text>
</comment>
<feature type="compositionally biased region" description="Polar residues" evidence="1">
    <location>
        <begin position="1"/>
        <end position="10"/>
    </location>
</feature>
<keyword evidence="3" id="KW-1185">Reference proteome</keyword>
<evidence type="ECO:0000256" key="1">
    <source>
        <dbReference type="SAM" id="MobiDB-lite"/>
    </source>
</evidence>
<gene>
    <name evidence="2" type="ORF">RHSIM_Rhsim01G0151100</name>
</gene>
<dbReference type="AlphaFoldDB" id="A0A834HH29"/>
<accession>A0A834HH29</accession>
<evidence type="ECO:0000313" key="3">
    <source>
        <dbReference type="Proteomes" id="UP000626092"/>
    </source>
</evidence>
<evidence type="ECO:0000313" key="2">
    <source>
        <dbReference type="EMBL" id="KAF7153668.1"/>
    </source>
</evidence>
<dbReference type="Proteomes" id="UP000626092">
    <property type="component" value="Unassembled WGS sequence"/>
</dbReference>
<reference evidence="2" key="1">
    <citation type="submission" date="2019-11" db="EMBL/GenBank/DDBJ databases">
        <authorList>
            <person name="Liu Y."/>
            <person name="Hou J."/>
            <person name="Li T.-Q."/>
            <person name="Guan C.-H."/>
            <person name="Wu X."/>
            <person name="Wu H.-Z."/>
            <person name="Ling F."/>
            <person name="Zhang R."/>
            <person name="Shi X.-G."/>
            <person name="Ren J.-P."/>
            <person name="Chen E.-F."/>
            <person name="Sun J.-M."/>
        </authorList>
    </citation>
    <scope>NUCLEOTIDE SEQUENCE</scope>
    <source>
        <strain evidence="2">Adult_tree_wgs_1</strain>
        <tissue evidence="2">Leaves</tissue>
    </source>
</reference>
<sequence length="263" mass="30089">MEQLAGNSNPDPNPENLNGAGEDDGGNPNPEGWNEAGQIRDAIQRLGEHTDNQIAKLMIMIIGMAIAIDAFQDIENRALIDELELADEEEEKWEWEAEPAMWHPIENEDPFDITTLTLLFHTKEAQQGPDLLNPRIPFVQFRDETIDIVTEGLDDYPEYWTRPPVVQISDDPDEPHVVILSSEDLWGKADLVTIWVDGEELVVNKAMEVPYQGQPEPYFDVETKKEYLGFEIFAEDTWDSDDEAEKREELVRALHADWVEVFD</sequence>
<organism evidence="2 3">
    <name type="scientific">Rhododendron simsii</name>
    <name type="common">Sims's rhododendron</name>
    <dbReference type="NCBI Taxonomy" id="118357"/>
    <lineage>
        <taxon>Eukaryota</taxon>
        <taxon>Viridiplantae</taxon>
        <taxon>Streptophyta</taxon>
        <taxon>Embryophyta</taxon>
        <taxon>Tracheophyta</taxon>
        <taxon>Spermatophyta</taxon>
        <taxon>Magnoliopsida</taxon>
        <taxon>eudicotyledons</taxon>
        <taxon>Gunneridae</taxon>
        <taxon>Pentapetalae</taxon>
        <taxon>asterids</taxon>
        <taxon>Ericales</taxon>
        <taxon>Ericaceae</taxon>
        <taxon>Ericoideae</taxon>
        <taxon>Rhodoreae</taxon>
        <taxon>Rhododendron</taxon>
    </lineage>
</organism>
<feature type="region of interest" description="Disordered" evidence="1">
    <location>
        <begin position="1"/>
        <end position="35"/>
    </location>
</feature>
<name>A0A834HH29_RHOSS</name>